<dbReference type="Proteomes" id="UP000834106">
    <property type="component" value="Chromosome 14"/>
</dbReference>
<keyword evidence="1" id="KW-0175">Coiled coil</keyword>
<evidence type="ECO:0000313" key="2">
    <source>
        <dbReference type="EMBL" id="CAI9776267.1"/>
    </source>
</evidence>
<evidence type="ECO:0000256" key="1">
    <source>
        <dbReference type="SAM" id="Coils"/>
    </source>
</evidence>
<name>A0AAD1ZV76_9LAMI</name>
<reference evidence="2" key="1">
    <citation type="submission" date="2023-05" db="EMBL/GenBank/DDBJ databases">
        <authorList>
            <person name="Huff M."/>
        </authorList>
    </citation>
    <scope>NUCLEOTIDE SEQUENCE</scope>
</reference>
<keyword evidence="3" id="KW-1185">Reference proteome</keyword>
<protein>
    <submittedName>
        <fullName evidence="2">Uncharacterized protein</fullName>
    </submittedName>
</protein>
<sequence length="165" mass="19250">MQSLKQSTFEYMSFMDMKIGQASAAKQKNEFELLSAKLAQPKMWTRSTKYLRASSERESFLLEINKVEDELKEISSEIMVEDSLMIILAAEMKELQAKMKDCRARMAAKKRNASQRFERAKSLVEQYKKLEVDDDFVTDLDVASSQQSEDWGRLRERIRSAWSEL</sequence>
<organism evidence="2 3">
    <name type="scientific">Fraxinus pennsylvanica</name>
    <dbReference type="NCBI Taxonomy" id="56036"/>
    <lineage>
        <taxon>Eukaryota</taxon>
        <taxon>Viridiplantae</taxon>
        <taxon>Streptophyta</taxon>
        <taxon>Embryophyta</taxon>
        <taxon>Tracheophyta</taxon>
        <taxon>Spermatophyta</taxon>
        <taxon>Magnoliopsida</taxon>
        <taxon>eudicotyledons</taxon>
        <taxon>Gunneridae</taxon>
        <taxon>Pentapetalae</taxon>
        <taxon>asterids</taxon>
        <taxon>lamiids</taxon>
        <taxon>Lamiales</taxon>
        <taxon>Oleaceae</taxon>
        <taxon>Oleeae</taxon>
        <taxon>Fraxinus</taxon>
    </lineage>
</organism>
<accession>A0AAD1ZV76</accession>
<dbReference type="EMBL" id="OU503049">
    <property type="protein sequence ID" value="CAI9776267.1"/>
    <property type="molecule type" value="Genomic_DNA"/>
</dbReference>
<proteinExistence type="predicted"/>
<gene>
    <name evidence="2" type="ORF">FPE_LOCUS23697</name>
</gene>
<evidence type="ECO:0000313" key="3">
    <source>
        <dbReference type="Proteomes" id="UP000834106"/>
    </source>
</evidence>
<feature type="coiled-coil region" evidence="1">
    <location>
        <begin position="57"/>
        <end position="130"/>
    </location>
</feature>
<dbReference type="AlphaFoldDB" id="A0AAD1ZV76"/>